<reference evidence="4" key="1">
    <citation type="journal article" date="2020" name="Stud. Mycol.">
        <title>101 Dothideomycetes genomes: a test case for predicting lifestyles and emergence of pathogens.</title>
        <authorList>
            <person name="Haridas S."/>
            <person name="Albert R."/>
            <person name="Binder M."/>
            <person name="Bloem J."/>
            <person name="Labutti K."/>
            <person name="Salamov A."/>
            <person name="Andreopoulos B."/>
            <person name="Baker S."/>
            <person name="Barry K."/>
            <person name="Bills G."/>
            <person name="Bluhm B."/>
            <person name="Cannon C."/>
            <person name="Castanera R."/>
            <person name="Culley D."/>
            <person name="Daum C."/>
            <person name="Ezra D."/>
            <person name="Gonzalez J."/>
            <person name="Henrissat B."/>
            <person name="Kuo A."/>
            <person name="Liang C."/>
            <person name="Lipzen A."/>
            <person name="Lutzoni F."/>
            <person name="Magnuson J."/>
            <person name="Mondo S."/>
            <person name="Nolan M."/>
            <person name="Ohm R."/>
            <person name="Pangilinan J."/>
            <person name="Park H.-J."/>
            <person name="Ramirez L."/>
            <person name="Alfaro M."/>
            <person name="Sun H."/>
            <person name="Tritt A."/>
            <person name="Yoshinaga Y."/>
            <person name="Zwiers L.-H."/>
            <person name="Turgeon B."/>
            <person name="Goodwin S."/>
            <person name="Spatafora J."/>
            <person name="Crous P."/>
            <person name="Grigoriev I."/>
        </authorList>
    </citation>
    <scope>NUCLEOTIDE SEQUENCE</scope>
    <source>
        <strain evidence="4">CBS 122681</strain>
    </source>
</reference>
<accession>A0A6A6T4F2</accession>
<keyword evidence="2" id="KW-0472">Membrane</keyword>
<evidence type="ECO:0000256" key="1">
    <source>
        <dbReference type="SAM" id="MobiDB-lite"/>
    </source>
</evidence>
<evidence type="ECO:0000313" key="4">
    <source>
        <dbReference type="EMBL" id="KAF2653783.1"/>
    </source>
</evidence>
<feature type="transmembrane region" description="Helical" evidence="2">
    <location>
        <begin position="38"/>
        <end position="55"/>
    </location>
</feature>
<feature type="compositionally biased region" description="Polar residues" evidence="1">
    <location>
        <begin position="64"/>
        <end position="73"/>
    </location>
</feature>
<keyword evidence="2" id="KW-1133">Transmembrane helix</keyword>
<evidence type="ECO:0000313" key="5">
    <source>
        <dbReference type="Proteomes" id="UP000799324"/>
    </source>
</evidence>
<name>A0A6A6T4F2_9PLEO</name>
<protein>
    <recommendedName>
        <fullName evidence="6">Very-long-chain 3-oxoacyl-CoA synthase</fullName>
    </recommendedName>
</protein>
<dbReference type="EMBL" id="MU004375">
    <property type="protein sequence ID" value="KAF2653783.1"/>
    <property type="molecule type" value="Genomic_DNA"/>
</dbReference>
<feature type="region of interest" description="Disordered" evidence="1">
    <location>
        <begin position="61"/>
        <end position="86"/>
    </location>
</feature>
<keyword evidence="2" id="KW-0812">Transmembrane</keyword>
<keyword evidence="5" id="KW-1185">Reference proteome</keyword>
<keyword evidence="3" id="KW-0732">Signal</keyword>
<evidence type="ECO:0000256" key="3">
    <source>
        <dbReference type="SAM" id="SignalP"/>
    </source>
</evidence>
<proteinExistence type="predicted"/>
<evidence type="ECO:0000256" key="2">
    <source>
        <dbReference type="SAM" id="Phobius"/>
    </source>
</evidence>
<organism evidence="4 5">
    <name type="scientific">Lophiostoma macrostomum CBS 122681</name>
    <dbReference type="NCBI Taxonomy" id="1314788"/>
    <lineage>
        <taxon>Eukaryota</taxon>
        <taxon>Fungi</taxon>
        <taxon>Dikarya</taxon>
        <taxon>Ascomycota</taxon>
        <taxon>Pezizomycotina</taxon>
        <taxon>Dothideomycetes</taxon>
        <taxon>Pleosporomycetidae</taxon>
        <taxon>Pleosporales</taxon>
        <taxon>Lophiostomataceae</taxon>
        <taxon>Lophiostoma</taxon>
    </lineage>
</organism>
<gene>
    <name evidence="4" type="ORF">K491DRAFT_502406</name>
</gene>
<sequence>MWVHAWLGLVTQLVSFISLSLNLLCHHSSMCTCSFTNFIVYGNLVLLYAYLRLIYAKKSRGQSDDVNSPLSTEDMQHNYDEHDDGAGALVASPSSCLFSSSFLSLLKGPCNSSLSLSYMSVSNFLGS</sequence>
<dbReference type="Proteomes" id="UP000799324">
    <property type="component" value="Unassembled WGS sequence"/>
</dbReference>
<feature type="signal peptide" evidence="3">
    <location>
        <begin position="1"/>
        <end position="16"/>
    </location>
</feature>
<feature type="chain" id="PRO_5025370655" description="Very-long-chain 3-oxoacyl-CoA synthase" evidence="3">
    <location>
        <begin position="17"/>
        <end position="127"/>
    </location>
</feature>
<dbReference type="AlphaFoldDB" id="A0A6A6T4F2"/>
<evidence type="ECO:0008006" key="6">
    <source>
        <dbReference type="Google" id="ProtNLM"/>
    </source>
</evidence>